<dbReference type="Proteomes" id="UP000030207">
    <property type="component" value="Segment"/>
</dbReference>
<keyword evidence="3" id="KW-1185">Reference proteome</keyword>
<dbReference type="GeneID" id="24607989"/>
<feature type="compositionally biased region" description="Basic and acidic residues" evidence="1">
    <location>
        <begin position="21"/>
        <end position="30"/>
    </location>
</feature>
<reference evidence="2 3" key="1">
    <citation type="submission" date="2014-07" db="EMBL/GenBank/DDBJ databases">
        <title>Complete Genome of Bacillus megaterium Myophage Moonbeam.</title>
        <authorList>
            <person name="Cadungog J.N."/>
            <person name="Khatemi B.E."/>
            <person name="Hernandez A.C."/>
            <person name="Everett G.F.K."/>
        </authorList>
    </citation>
    <scope>NUCLEOTIDE SEQUENCE [LARGE SCALE GENOMIC DNA]</scope>
</reference>
<evidence type="ECO:0000313" key="2">
    <source>
        <dbReference type="EMBL" id="AIW03413.1"/>
    </source>
</evidence>
<sequence>MSMADDMIDGMFEEMFARERYGEESDREIEQQEVEGYLHDTPLPELLGDTRKTLESLEPWQREQRLPTTAQSIFIQGLAGRKLSDKQINALGLFVVRYGE</sequence>
<name>A0A0A0RUZ3_9CAUD</name>
<evidence type="ECO:0000313" key="3">
    <source>
        <dbReference type="Proteomes" id="UP000030207"/>
    </source>
</evidence>
<dbReference type="OrthoDB" id="35845at10239"/>
<accession>A0A0A0RUZ3</accession>
<evidence type="ECO:0000256" key="1">
    <source>
        <dbReference type="SAM" id="MobiDB-lite"/>
    </source>
</evidence>
<gene>
    <name evidence="2" type="ORF">CPT_Moonbeam15</name>
</gene>
<dbReference type="KEGG" id="vg:24607989"/>
<dbReference type="EMBL" id="KM236246">
    <property type="protein sequence ID" value="AIW03413.1"/>
    <property type="molecule type" value="Genomic_DNA"/>
</dbReference>
<protein>
    <submittedName>
        <fullName evidence="2">Uncharacterized protein</fullName>
    </submittedName>
</protein>
<feature type="region of interest" description="Disordered" evidence="1">
    <location>
        <begin position="21"/>
        <end position="48"/>
    </location>
</feature>
<dbReference type="RefSeq" id="YP_009151578.1">
    <property type="nucleotide sequence ID" value="NC_027374.1"/>
</dbReference>
<proteinExistence type="predicted"/>
<organism evidence="2 3">
    <name type="scientific">Bacillus phage Moonbeam</name>
    <dbReference type="NCBI Taxonomy" id="1540091"/>
    <lineage>
        <taxon>Viruses</taxon>
        <taxon>Duplodnaviria</taxon>
        <taxon>Heunggongvirae</taxon>
        <taxon>Uroviricota</taxon>
        <taxon>Caudoviricetes</taxon>
        <taxon>Herelleviridae</taxon>
        <taxon>Bastillevirinae</taxon>
        <taxon>Moonbeamvirus</taxon>
        <taxon>Moonbeamvirus moonbeam</taxon>
    </lineage>
</organism>